<feature type="region of interest" description="Disordered" evidence="1">
    <location>
        <begin position="148"/>
        <end position="169"/>
    </location>
</feature>
<evidence type="ECO:0000256" key="1">
    <source>
        <dbReference type="SAM" id="MobiDB-lite"/>
    </source>
</evidence>
<evidence type="ECO:0000313" key="4">
    <source>
        <dbReference type="Proteomes" id="UP000245507"/>
    </source>
</evidence>
<gene>
    <name evidence="3" type="ORF">DJ010_00860</name>
</gene>
<evidence type="ECO:0000313" key="3">
    <source>
        <dbReference type="EMBL" id="PWN04237.1"/>
    </source>
</evidence>
<sequence length="204" mass="21687">MPLRPSTADARRGRLRSSESVAGWVFADLLLVLFIVGLGTAIPLEVEPPKPEPKPKPKPEPEIVGMRTKPTRVTVKVNADALLSSGPTATRARSAACQSVQNATADLIDEGAEAALVLIFGGHPDDASQAQRVAAAVGQELTCASPTLFPRKSFGPGRTPTPAEVASGRDTTGVVRPFWNGRLDYGTAQLEIYVFTTDERKGTR</sequence>
<feature type="region of interest" description="Disordered" evidence="1">
    <location>
        <begin position="45"/>
        <end position="65"/>
    </location>
</feature>
<keyword evidence="2" id="KW-0472">Membrane</keyword>
<protein>
    <submittedName>
        <fullName evidence="3">Uncharacterized protein</fullName>
    </submittedName>
</protein>
<dbReference type="AlphaFoldDB" id="A0A316TI71"/>
<dbReference type="EMBL" id="QGDD01000001">
    <property type="protein sequence ID" value="PWN04237.1"/>
    <property type="molecule type" value="Genomic_DNA"/>
</dbReference>
<accession>A0A316TI71</accession>
<name>A0A316TI71_9ACTN</name>
<feature type="compositionally biased region" description="Basic and acidic residues" evidence="1">
    <location>
        <begin position="47"/>
        <end position="61"/>
    </location>
</feature>
<evidence type="ECO:0000256" key="2">
    <source>
        <dbReference type="SAM" id="Phobius"/>
    </source>
</evidence>
<organism evidence="3 4">
    <name type="scientific">Nocardioides silvaticus</name>
    <dbReference type="NCBI Taxonomy" id="2201891"/>
    <lineage>
        <taxon>Bacteria</taxon>
        <taxon>Bacillati</taxon>
        <taxon>Actinomycetota</taxon>
        <taxon>Actinomycetes</taxon>
        <taxon>Propionibacteriales</taxon>
        <taxon>Nocardioidaceae</taxon>
        <taxon>Nocardioides</taxon>
    </lineage>
</organism>
<keyword evidence="2" id="KW-1133">Transmembrane helix</keyword>
<keyword evidence="2" id="KW-0812">Transmembrane</keyword>
<reference evidence="3 4" key="1">
    <citation type="submission" date="2018-05" db="EMBL/GenBank/DDBJ databases">
        <title>Nocardioides silvaticus genome.</title>
        <authorList>
            <person name="Li C."/>
            <person name="Wang G."/>
        </authorList>
    </citation>
    <scope>NUCLEOTIDE SEQUENCE [LARGE SCALE GENOMIC DNA]</scope>
    <source>
        <strain evidence="3 4">CCTCC AB 2018079</strain>
    </source>
</reference>
<dbReference type="Proteomes" id="UP000245507">
    <property type="component" value="Unassembled WGS sequence"/>
</dbReference>
<comment type="caution">
    <text evidence="3">The sequence shown here is derived from an EMBL/GenBank/DDBJ whole genome shotgun (WGS) entry which is preliminary data.</text>
</comment>
<feature type="transmembrane region" description="Helical" evidence="2">
    <location>
        <begin position="21"/>
        <end position="44"/>
    </location>
</feature>
<proteinExistence type="predicted"/>
<keyword evidence="4" id="KW-1185">Reference proteome</keyword>